<protein>
    <submittedName>
        <fullName evidence="1">Uncharacterized protein</fullName>
    </submittedName>
</protein>
<proteinExistence type="predicted"/>
<organism evidence="1">
    <name type="scientific">Arundo donax</name>
    <name type="common">Giant reed</name>
    <name type="synonym">Donax arundinaceus</name>
    <dbReference type="NCBI Taxonomy" id="35708"/>
    <lineage>
        <taxon>Eukaryota</taxon>
        <taxon>Viridiplantae</taxon>
        <taxon>Streptophyta</taxon>
        <taxon>Embryophyta</taxon>
        <taxon>Tracheophyta</taxon>
        <taxon>Spermatophyta</taxon>
        <taxon>Magnoliopsida</taxon>
        <taxon>Liliopsida</taxon>
        <taxon>Poales</taxon>
        <taxon>Poaceae</taxon>
        <taxon>PACMAD clade</taxon>
        <taxon>Arundinoideae</taxon>
        <taxon>Arundineae</taxon>
        <taxon>Arundo</taxon>
    </lineage>
</organism>
<dbReference type="AlphaFoldDB" id="A0A0A9DB02"/>
<dbReference type="EMBL" id="GBRH01212914">
    <property type="protein sequence ID" value="JAD84981.1"/>
    <property type="molecule type" value="Transcribed_RNA"/>
</dbReference>
<name>A0A0A9DB02_ARUDO</name>
<accession>A0A0A9DB02</accession>
<reference evidence="1" key="1">
    <citation type="submission" date="2014-09" db="EMBL/GenBank/DDBJ databases">
        <authorList>
            <person name="Magalhaes I.L.F."/>
            <person name="Oliveira U."/>
            <person name="Santos F.R."/>
            <person name="Vidigal T.H.D.A."/>
            <person name="Brescovit A.D."/>
            <person name="Santos A.J."/>
        </authorList>
    </citation>
    <scope>NUCLEOTIDE SEQUENCE</scope>
    <source>
        <tissue evidence="1">Shoot tissue taken approximately 20 cm above the soil surface</tissue>
    </source>
</reference>
<evidence type="ECO:0000313" key="1">
    <source>
        <dbReference type="EMBL" id="JAD84981.1"/>
    </source>
</evidence>
<reference evidence="1" key="2">
    <citation type="journal article" date="2015" name="Data Brief">
        <title>Shoot transcriptome of the giant reed, Arundo donax.</title>
        <authorList>
            <person name="Barrero R.A."/>
            <person name="Guerrero F.D."/>
            <person name="Moolhuijzen P."/>
            <person name="Goolsby J.A."/>
            <person name="Tidwell J."/>
            <person name="Bellgard S.E."/>
            <person name="Bellgard M.I."/>
        </authorList>
    </citation>
    <scope>NUCLEOTIDE SEQUENCE</scope>
    <source>
        <tissue evidence="1">Shoot tissue taken approximately 20 cm above the soil surface</tissue>
    </source>
</reference>
<sequence>MLLISFAGLLESGRMLFDLNKPLENAEEDSAVVAQEASAVAPQEDVLVASQHQKPLPVPTAYPSNLFQPGEGLQLQGILNNNAFKHASSGSGFQPFCEDASIPLHRIS</sequence>